<dbReference type="Gene3D" id="3.40.50.300">
    <property type="entry name" value="P-loop containing nucleotide triphosphate hydrolases"/>
    <property type="match status" value="1"/>
</dbReference>
<sequence length="516" mass="53443">MYACEACSLLAKPLVDVHRCVAHGTDRGTPLRRLWQGRARAFASSRSAPGGSLSPSLVPCREPRGHIHATSACQQAASIDSAASCYGCGADVQTRNPAAAGFVPPDVLATKARFHQLDQLLCTRCQGLNHGAPIPGVADLAVQAAEDGSRLVTPEELRNKIMHLRTAKAFVVLLVDLVDVSGTLLPRLRDMVGANPVVVVGTKLDLMPAGVRPDQLATWLQAAVEFKGIRPVAVYLTSGRTNAGVAAAVAGIRSERQGRDVYLIGAANAGKSVFLRAMVREMADMGSRSYDPAAIGAGRRLPTASGIPGTTLGLIPLPVFSSGGCLVDTPGVHLHHRLPHALRPEHHAALAPRGRLRGRGVAVPPGGAVLWWGGCVRLHVAPHRGQHVSLTFFGPKSLHVAEAGGGEEAAGGLARGAPGAGGVGACSDRPPPPPADGAWFRGGSAALLERGLSPPRRLTKPLAPGQPRAIADLAVSGLPGWVSVHGSGAGELALEVCVPAGVEVFWRPPLPVHVPA</sequence>
<reference evidence="1" key="1">
    <citation type="submission" date="2015-08" db="EMBL/GenBank/DDBJ databases">
        <authorList>
            <person name="Babu N.S."/>
            <person name="Beckwith C.J."/>
            <person name="Beseler K.G."/>
            <person name="Brison A."/>
            <person name="Carone J.V."/>
            <person name="Caskin T.P."/>
            <person name="Diamond M."/>
            <person name="Durham M.E."/>
            <person name="Foxe J.M."/>
            <person name="Go M."/>
            <person name="Henderson B.A."/>
            <person name="Jones I.B."/>
            <person name="McGettigan J.A."/>
            <person name="Micheletti S.J."/>
            <person name="Nasrallah M.E."/>
            <person name="Ortiz D."/>
            <person name="Piller C.R."/>
            <person name="Privatt S.R."/>
            <person name="Schneider S.L."/>
            <person name="Sharp S."/>
            <person name="Smith T.C."/>
            <person name="Stanton J.D."/>
            <person name="Ullery H.E."/>
            <person name="Wilson R.J."/>
            <person name="Serrano M.G."/>
            <person name="Buck G."/>
            <person name="Lee V."/>
            <person name="Wang Y."/>
            <person name="Carvalho R."/>
            <person name="Voegtly L."/>
            <person name="Shi R."/>
            <person name="Duckworth R."/>
            <person name="Johnson A."/>
            <person name="Loviza R."/>
            <person name="Walstead R."/>
            <person name="Shah Z."/>
            <person name="Kiflezghi M."/>
            <person name="Wade K."/>
            <person name="Ball S.L."/>
            <person name="Bradley K.W."/>
            <person name="Asai D.J."/>
            <person name="Bowman C.A."/>
            <person name="Russell D.A."/>
            <person name="Pope W.H."/>
            <person name="Jacobs-Sera D."/>
            <person name="Hendrix R.W."/>
            <person name="Hatfull G.F."/>
        </authorList>
    </citation>
    <scope>NUCLEOTIDE SEQUENCE</scope>
</reference>
<organism evidence="1">
    <name type="scientific">Auxenochlorella protothecoides</name>
    <name type="common">Green microalga</name>
    <name type="synonym">Chlorella protothecoides</name>
    <dbReference type="NCBI Taxonomy" id="3075"/>
    <lineage>
        <taxon>Eukaryota</taxon>
        <taxon>Viridiplantae</taxon>
        <taxon>Chlorophyta</taxon>
        <taxon>core chlorophytes</taxon>
        <taxon>Trebouxiophyceae</taxon>
        <taxon>Chlorellales</taxon>
        <taxon>Chlorellaceae</taxon>
        <taxon>Auxenochlorella</taxon>
    </lineage>
</organism>
<evidence type="ECO:0008006" key="2">
    <source>
        <dbReference type="Google" id="ProtNLM"/>
    </source>
</evidence>
<name>A0A1D2A9W7_AUXPR</name>
<evidence type="ECO:0000313" key="1">
    <source>
        <dbReference type="EMBL" id="JAT75999.1"/>
    </source>
</evidence>
<dbReference type="InterPro" id="IPR044229">
    <property type="entry name" value="NOA1"/>
</dbReference>
<protein>
    <recommendedName>
        <fullName evidence="2">G domain-containing protein</fullName>
    </recommendedName>
</protein>
<dbReference type="GO" id="GO:0003924">
    <property type="term" value="F:GTPase activity"/>
    <property type="evidence" value="ECO:0007669"/>
    <property type="project" value="InterPro"/>
</dbReference>
<dbReference type="EMBL" id="GDKF01002623">
    <property type="protein sequence ID" value="JAT75999.1"/>
    <property type="molecule type" value="Transcribed_RNA"/>
</dbReference>
<proteinExistence type="predicted"/>
<dbReference type="PANTHER" id="PTHR47569">
    <property type="entry name" value="NO-ASSOCIATED PROTEIN 1, CHLOROPLASTIC/MITOCHONDRIAL"/>
    <property type="match status" value="1"/>
</dbReference>
<dbReference type="PANTHER" id="PTHR47569:SF2">
    <property type="entry name" value="NO-ASSOCIATED PROTEIN 1, CHLOROPLASTIC_MITOCHONDRIAL"/>
    <property type="match status" value="1"/>
</dbReference>
<dbReference type="SUPFAM" id="SSF52540">
    <property type="entry name" value="P-loop containing nucleoside triphosphate hydrolases"/>
    <property type="match status" value="1"/>
</dbReference>
<dbReference type="InterPro" id="IPR027417">
    <property type="entry name" value="P-loop_NTPase"/>
</dbReference>
<dbReference type="AlphaFoldDB" id="A0A1D2A9W7"/>
<gene>
    <name evidence="1" type="ORF">g.38080</name>
</gene>
<accession>A0A1D2A9W7</accession>